<feature type="domain" description="Acetyl-CoA hydrolase/transferase C-terminal" evidence="5">
    <location>
        <begin position="277"/>
        <end position="432"/>
    </location>
</feature>
<evidence type="ECO:0000259" key="4">
    <source>
        <dbReference type="Pfam" id="PF02550"/>
    </source>
</evidence>
<comment type="catalytic activity">
    <reaction evidence="3">
        <text>butanoate + acetyl-CoA = butanoyl-CoA + acetate</text>
        <dbReference type="Rhea" id="RHEA:30071"/>
        <dbReference type="ChEBI" id="CHEBI:17968"/>
        <dbReference type="ChEBI" id="CHEBI:30089"/>
        <dbReference type="ChEBI" id="CHEBI:57288"/>
        <dbReference type="ChEBI" id="CHEBI:57371"/>
    </reaction>
</comment>
<dbReference type="PANTHER" id="PTHR21432:SF20">
    <property type="entry name" value="ACETYL-COA HYDROLASE"/>
    <property type="match status" value="1"/>
</dbReference>
<sequence>MDFTKEYQQKLTTPEEAVKVVKSGDWVDYSVSLGFPELLDAALAKRKDELEDVKIRGYLILQPIEAVECDPEREHFTYNSWHCSGYERKLCDRGLCNYIPMVFRNVAAYYERYLTVNVAMMAVPPMDAHGYFNFSVNNATARATLDKADVVILEINENLPRVFGGFGESIHISEVDMIVEGPHGPLKELPTPAATEIDETIAKMVVENMRDGSTIQIGIGGMPNAVGQMIAQSDLKDLGIHTELLVDAYLDMYKAGKITNRLKSIDKNKGVFGFALGSQSLYDWVKENPGLVTAPIDYVNAPETIAQLDNFVSINNCISVDLYGQICAESAGTRHISGTGGQLDFLTGAFDGKGGQSFICMTSSFTDKQGNFKSRIVPTFNGDIVTDPRSQGFILVTEYGLVNLAGLSTWEKAEKLISLAHPDHREDLIRAAEEQKIWRKSNKR</sequence>
<dbReference type="InterPro" id="IPR037171">
    <property type="entry name" value="NagB/RpiA_transferase-like"/>
</dbReference>
<dbReference type="InterPro" id="IPR038460">
    <property type="entry name" value="AcetylCoA_hyd_C_sf"/>
</dbReference>
<dbReference type="HAMAP" id="MF_03228">
    <property type="entry name" value="But_CoA_trans"/>
    <property type="match status" value="1"/>
</dbReference>
<keyword evidence="3" id="KW-0963">Cytoplasm</keyword>
<dbReference type="RefSeq" id="WP_226385131.1">
    <property type="nucleotide sequence ID" value="NZ_JADCKA010000005.1"/>
</dbReference>
<dbReference type="InterPro" id="IPR046433">
    <property type="entry name" value="ActCoA_hydro"/>
</dbReference>
<dbReference type="EMBL" id="JADCKA010000005">
    <property type="protein sequence ID" value="MBE5035485.1"/>
    <property type="molecule type" value="Genomic_DNA"/>
</dbReference>
<feature type="binding site" evidence="3">
    <location>
        <position position="341"/>
    </location>
    <ligand>
        <name>CoA</name>
        <dbReference type="ChEBI" id="CHEBI:57287"/>
    </ligand>
</feature>
<name>A0ABR9QY37_9FIRM</name>
<gene>
    <name evidence="6" type="ORF">INF20_04205</name>
</gene>
<comment type="function">
    <text evidence="3">Coenzyme A-transferase that converts butyrate to butyryl-CoA.</text>
</comment>
<dbReference type="PANTHER" id="PTHR21432">
    <property type="entry name" value="ACETYL-COA HYDROLASE-RELATED"/>
    <property type="match status" value="1"/>
</dbReference>
<dbReference type="EC" id="2.8.3.-" evidence="3"/>
<comment type="caution">
    <text evidence="6">The sequence shown here is derived from an EMBL/GenBank/DDBJ whole genome shotgun (WGS) entry which is preliminary data.</text>
</comment>
<keyword evidence="3" id="KW-0276">Fatty acid metabolism</keyword>
<evidence type="ECO:0000313" key="7">
    <source>
        <dbReference type="Proteomes" id="UP001516588"/>
    </source>
</evidence>
<evidence type="ECO:0000259" key="5">
    <source>
        <dbReference type="Pfam" id="PF13336"/>
    </source>
</evidence>
<reference evidence="6 7" key="1">
    <citation type="submission" date="2020-10" db="EMBL/GenBank/DDBJ databases">
        <title>ChiBAC.</title>
        <authorList>
            <person name="Zenner C."/>
            <person name="Hitch T.C.A."/>
            <person name="Clavel T."/>
        </authorList>
    </citation>
    <scope>NUCLEOTIDE SEQUENCE [LARGE SCALE GENOMIC DNA]</scope>
    <source>
        <strain evidence="6 7">DSM 108706</strain>
    </source>
</reference>
<keyword evidence="7" id="KW-1185">Reference proteome</keyword>
<keyword evidence="3" id="KW-0443">Lipid metabolism</keyword>
<dbReference type="InterPro" id="IPR023990">
    <property type="entry name" value="Butryl-CoA_acetate_CoA_Tfrase"/>
</dbReference>
<feature type="binding site" evidence="3">
    <location>
        <position position="318"/>
    </location>
    <ligand>
        <name>CoA</name>
        <dbReference type="ChEBI" id="CHEBI:57287"/>
    </ligand>
</feature>
<dbReference type="Gene3D" id="3.40.1080.10">
    <property type="entry name" value="Glutaconate Coenzyme A-transferase"/>
    <property type="match status" value="1"/>
</dbReference>
<feature type="binding site" evidence="3">
    <location>
        <begin position="218"/>
        <end position="222"/>
    </location>
    <ligand>
        <name>CoA</name>
        <dbReference type="ChEBI" id="CHEBI:57287"/>
    </ligand>
</feature>
<accession>A0ABR9QY37</accession>
<evidence type="ECO:0000313" key="6">
    <source>
        <dbReference type="EMBL" id="MBE5035485.1"/>
    </source>
</evidence>
<comment type="pathway">
    <text evidence="3">Lipid metabolism; butanoate metabolism.</text>
</comment>
<dbReference type="Pfam" id="PF02550">
    <property type="entry name" value="AcetylCoA_hydro"/>
    <property type="match status" value="1"/>
</dbReference>
<comment type="similarity">
    <text evidence="1 3">Belongs to the acetyl-CoA hydrolase/transferase family.</text>
</comment>
<evidence type="ECO:0000256" key="2">
    <source>
        <dbReference type="ARBA" id="ARBA00022679"/>
    </source>
</evidence>
<organism evidence="6 7">
    <name type="scientific">Gallibacter intestinalis</name>
    <dbReference type="NCBI Taxonomy" id="2779356"/>
    <lineage>
        <taxon>Bacteria</taxon>
        <taxon>Bacillati</taxon>
        <taxon>Bacillota</taxon>
        <taxon>Clostridia</taxon>
        <taxon>Eubacteriales</taxon>
        <taxon>Eubacteriaceae</taxon>
        <taxon>Gallibacter</taxon>
    </lineage>
</organism>
<feature type="domain" description="Acetyl-CoA hydrolase/transferase N-terminal" evidence="4">
    <location>
        <begin position="5"/>
        <end position="183"/>
    </location>
</feature>
<dbReference type="SUPFAM" id="SSF100950">
    <property type="entry name" value="NagB/RpiA/CoA transferase-like"/>
    <property type="match status" value="2"/>
</dbReference>
<dbReference type="Gene3D" id="3.40.1080.20">
    <property type="entry name" value="Acetyl-CoA hydrolase/transferase C-terminal domain"/>
    <property type="match status" value="1"/>
</dbReference>
<dbReference type="Gene3D" id="3.30.750.70">
    <property type="entry name" value="4-hydroxybutyrate coenzyme like domains"/>
    <property type="match status" value="1"/>
</dbReference>
<dbReference type="InterPro" id="IPR003702">
    <property type="entry name" value="ActCoA_hydro_N"/>
</dbReference>
<dbReference type="Proteomes" id="UP001516588">
    <property type="component" value="Unassembled WGS sequence"/>
</dbReference>
<comment type="subcellular location">
    <subcellularLocation>
        <location evidence="3">Cytoplasm</location>
    </subcellularLocation>
</comment>
<dbReference type="InterPro" id="IPR026888">
    <property type="entry name" value="AcetylCoA_hyd_C"/>
</dbReference>
<evidence type="ECO:0000256" key="3">
    <source>
        <dbReference type="HAMAP-Rule" id="MF_03228"/>
    </source>
</evidence>
<dbReference type="Pfam" id="PF13336">
    <property type="entry name" value="AcetylCoA_hyd_C"/>
    <property type="match status" value="1"/>
</dbReference>
<protein>
    <recommendedName>
        <fullName evidence="3">Probable butyrate:acetyl-CoA coenzyme A-transferase</fullName>
        <shortName evidence="3">Butyrate CoA-transferase</shortName>
        <ecNumber evidence="3">2.8.3.-</ecNumber>
    </recommendedName>
</protein>
<keyword evidence="2 3" id="KW-0808">Transferase</keyword>
<feature type="active site" description="5-glutamyl coenzyme A thioester intermediate" evidence="3">
    <location>
        <position position="243"/>
    </location>
</feature>
<evidence type="ECO:0000256" key="1">
    <source>
        <dbReference type="ARBA" id="ARBA00009632"/>
    </source>
</evidence>
<proteinExistence type="inferred from homology"/>